<organism evidence="3">
    <name type="scientific">Gongylonema pulchrum</name>
    <dbReference type="NCBI Taxonomy" id="637853"/>
    <lineage>
        <taxon>Eukaryota</taxon>
        <taxon>Metazoa</taxon>
        <taxon>Ecdysozoa</taxon>
        <taxon>Nematoda</taxon>
        <taxon>Chromadorea</taxon>
        <taxon>Rhabditida</taxon>
        <taxon>Spirurina</taxon>
        <taxon>Spiruromorpha</taxon>
        <taxon>Spiruroidea</taxon>
        <taxon>Gongylonematidae</taxon>
        <taxon>Gongylonema</taxon>
    </lineage>
</organism>
<dbReference type="EMBL" id="UYRT01098829">
    <property type="protein sequence ID" value="VDN41904.1"/>
    <property type="molecule type" value="Genomic_DNA"/>
</dbReference>
<dbReference type="AlphaFoldDB" id="A0A183ES03"/>
<evidence type="ECO:0000313" key="1">
    <source>
        <dbReference type="EMBL" id="VDN41904.1"/>
    </source>
</evidence>
<evidence type="ECO:0000313" key="3">
    <source>
        <dbReference type="WBParaSite" id="GPUH_0002377401-mRNA-1"/>
    </source>
</evidence>
<protein>
    <submittedName>
        <fullName evidence="3">RGS domain-containing protein</fullName>
    </submittedName>
</protein>
<evidence type="ECO:0000313" key="2">
    <source>
        <dbReference type="Proteomes" id="UP000271098"/>
    </source>
</evidence>
<sequence length="109" mass="13266">MMAEEMSREIKFWSKSIHLAFNSAKVPFQEKEYYDNDCCKRGVNFANWLIKYDDPTRLSDKDCKYLLTSGEFYESYRYFDEYRDEVKEMLTCNLTILTEVARKEFQLFR</sequence>
<dbReference type="OrthoDB" id="5854901at2759"/>
<name>A0A183ES03_9BILA</name>
<dbReference type="WBParaSite" id="GPUH_0002377401-mRNA-1">
    <property type="protein sequence ID" value="GPUH_0002377401-mRNA-1"/>
    <property type="gene ID" value="GPUH_0002377401"/>
</dbReference>
<proteinExistence type="predicted"/>
<gene>
    <name evidence="1" type="ORF">GPUH_LOCUS23744</name>
</gene>
<reference evidence="1 2" key="2">
    <citation type="submission" date="2018-11" db="EMBL/GenBank/DDBJ databases">
        <authorList>
            <consortium name="Pathogen Informatics"/>
        </authorList>
    </citation>
    <scope>NUCLEOTIDE SEQUENCE [LARGE SCALE GENOMIC DNA]</scope>
</reference>
<accession>A0A183ES03</accession>
<dbReference type="Proteomes" id="UP000271098">
    <property type="component" value="Unassembled WGS sequence"/>
</dbReference>
<keyword evidence="2" id="KW-1185">Reference proteome</keyword>
<reference evidence="3" key="1">
    <citation type="submission" date="2016-06" db="UniProtKB">
        <authorList>
            <consortium name="WormBaseParasite"/>
        </authorList>
    </citation>
    <scope>IDENTIFICATION</scope>
</reference>